<name>A0AAJ6QLV2_9ACAR</name>
<dbReference type="PANTHER" id="PTHR28603:SF1">
    <property type="entry name" value="TRANSMEMBRANE PROTEIN 243"/>
    <property type="match status" value="1"/>
</dbReference>
<protein>
    <submittedName>
        <fullName evidence="3">Transmembrane protein 243</fullName>
    </submittedName>
</protein>
<evidence type="ECO:0000313" key="2">
    <source>
        <dbReference type="Proteomes" id="UP000694867"/>
    </source>
</evidence>
<accession>A0AAJ6QLV2</accession>
<feature type="transmembrane region" description="Helical" evidence="1">
    <location>
        <begin position="60"/>
        <end position="80"/>
    </location>
</feature>
<gene>
    <name evidence="3" type="primary">LOC100897566</name>
</gene>
<keyword evidence="1 3" id="KW-0812">Transmembrane</keyword>
<dbReference type="PANTHER" id="PTHR28603">
    <property type="entry name" value="TRANSMEMBRANE PROTEIN 243"/>
    <property type="match status" value="1"/>
</dbReference>
<dbReference type="GeneID" id="100897566"/>
<feature type="transmembrane region" description="Helical" evidence="1">
    <location>
        <begin position="28"/>
        <end position="53"/>
    </location>
</feature>
<evidence type="ECO:0000256" key="1">
    <source>
        <dbReference type="SAM" id="Phobius"/>
    </source>
</evidence>
<dbReference type="InterPro" id="IPR022564">
    <property type="entry name" value="DUF2678"/>
</dbReference>
<dbReference type="RefSeq" id="XP_003736971.1">
    <property type="nucleotide sequence ID" value="XM_003736923.3"/>
</dbReference>
<dbReference type="Proteomes" id="UP000694867">
    <property type="component" value="Unplaced"/>
</dbReference>
<keyword evidence="1" id="KW-0472">Membrane</keyword>
<dbReference type="AlphaFoldDB" id="A0AAJ6QLV2"/>
<keyword evidence="2" id="KW-1185">Reference proteome</keyword>
<reference evidence="3" key="1">
    <citation type="submission" date="2025-08" db="UniProtKB">
        <authorList>
            <consortium name="RefSeq"/>
        </authorList>
    </citation>
    <scope>IDENTIFICATION</scope>
</reference>
<sequence length="121" mass="13638">MASGSEFSPLFGGPQMPLFNDSSPRERYLHYGLAAVTSVLVFVTLCLAFFYNIPPDGRHIYFSFVLIIMCLLHCILIHWYRQGDVDPKFRTYIYGNTVIIILLSISGITYFTQKAQCSAAG</sequence>
<dbReference type="Pfam" id="PF10856">
    <property type="entry name" value="DUF2678"/>
    <property type="match status" value="1"/>
</dbReference>
<proteinExistence type="predicted"/>
<dbReference type="KEGG" id="goe:100897566"/>
<organism evidence="2 3">
    <name type="scientific">Galendromus occidentalis</name>
    <name type="common">western predatory mite</name>
    <dbReference type="NCBI Taxonomy" id="34638"/>
    <lineage>
        <taxon>Eukaryota</taxon>
        <taxon>Metazoa</taxon>
        <taxon>Ecdysozoa</taxon>
        <taxon>Arthropoda</taxon>
        <taxon>Chelicerata</taxon>
        <taxon>Arachnida</taxon>
        <taxon>Acari</taxon>
        <taxon>Parasitiformes</taxon>
        <taxon>Mesostigmata</taxon>
        <taxon>Gamasina</taxon>
        <taxon>Phytoseioidea</taxon>
        <taxon>Phytoseiidae</taxon>
        <taxon>Typhlodrominae</taxon>
        <taxon>Galendromus</taxon>
    </lineage>
</organism>
<feature type="transmembrane region" description="Helical" evidence="1">
    <location>
        <begin position="92"/>
        <end position="111"/>
    </location>
</feature>
<evidence type="ECO:0000313" key="3">
    <source>
        <dbReference type="RefSeq" id="XP_003736971.1"/>
    </source>
</evidence>
<keyword evidence="1" id="KW-1133">Transmembrane helix</keyword>